<feature type="compositionally biased region" description="Polar residues" evidence="1">
    <location>
        <begin position="652"/>
        <end position="661"/>
    </location>
</feature>
<dbReference type="GO" id="GO:0000183">
    <property type="term" value="P:rDNA heterochromatin formation"/>
    <property type="evidence" value="ECO:0007669"/>
    <property type="project" value="TreeGrafter"/>
</dbReference>
<feature type="compositionally biased region" description="Polar residues" evidence="1">
    <location>
        <begin position="611"/>
        <end position="643"/>
    </location>
</feature>
<dbReference type="AlphaFoldDB" id="A0A8J2X5Z6"/>
<accession>A0A8J2X5Z6</accession>
<keyword evidence="4" id="KW-1185">Reference proteome</keyword>
<feature type="region of interest" description="Disordered" evidence="1">
    <location>
        <begin position="534"/>
        <end position="668"/>
    </location>
</feature>
<protein>
    <submittedName>
        <fullName evidence="3">BN860_05006g1_1</fullName>
    </submittedName>
</protein>
<dbReference type="OrthoDB" id="3199820at2759"/>
<sequence length="668" mass="74860">MTDVSHMTLKILYTLDNGSSGTYLARSKRPQQVRVASIPSPNSPNENDVTGMRIGAVDLSMVLEEIYLNSPELLNSSMAKVGFDYNLYYKDICEVDEPLVSLGLLSQIRQRLDKGHAEAENDEENEDEDPFVVTGRVCSNFSALLKRSYSSCSKKAGSTGNDSATSETLEVKLRFIKVVTTRNIKRAVPPSPKNMPNKMIRPVKPTRRPTNPTPAPKAERTQSLPIWNLKPNGNGSGFPTNSIAHKIYLADKKTEQEQQNQMPHNQLSYQINALQQDNTIQKIKVDDSVSRRFDFMLNKKKKQQEQQRAPPAASKRNSTAAKARRCNTMATVPIPADDNRVNVQSKRDPKPRQRTGSVQESLEPLGDVFQEMLTEVRPKTDDNFPAVEDDKENFPPHGVPTEDSHDFDSLDLLHLSEIGLKGDMEWFGEFDPFNSPLLPSGSGEESSKQQSSVTPRDQNTCNTITIENGVEQEVEVDNEDELDSSRDKAPVTSDIDRTSPIDTLSMPLMELNQQPHSRLVSCQEQLKRLPLMGAKNGAKQTSTKEEEEIEDDETSIMASYSTPSQDDGSRKHNKSRLITENSSPMPKRGYMDDEDCGTDIEMKRSIKKQRTIPSSPTNMFSYQEDLSSTSDTNDLFSSFVNGSRHSRHQDIDSTPATQYHNHSSDQIK</sequence>
<dbReference type="InterPro" id="IPR057725">
    <property type="entry name" value="Ams2-SPT21_N"/>
</dbReference>
<feature type="region of interest" description="Disordered" evidence="1">
    <location>
        <begin position="299"/>
        <end position="361"/>
    </location>
</feature>
<feature type="region of interest" description="Disordered" evidence="1">
    <location>
        <begin position="435"/>
        <end position="460"/>
    </location>
</feature>
<dbReference type="Pfam" id="PF25823">
    <property type="entry name" value="Ams2-SPT21_N"/>
    <property type="match status" value="1"/>
</dbReference>
<feature type="compositionally biased region" description="Basic and acidic residues" evidence="1">
    <location>
        <begin position="483"/>
        <end position="499"/>
    </location>
</feature>
<evidence type="ECO:0000313" key="4">
    <source>
        <dbReference type="Proteomes" id="UP000019375"/>
    </source>
</evidence>
<dbReference type="PANTHER" id="PTHR39147">
    <property type="entry name" value="PROTEIN SPT21"/>
    <property type="match status" value="1"/>
</dbReference>
<feature type="compositionally biased region" description="Low complexity" evidence="1">
    <location>
        <begin position="440"/>
        <end position="452"/>
    </location>
</feature>
<name>A0A8J2X5Z6_ZYGB2</name>
<evidence type="ECO:0000256" key="1">
    <source>
        <dbReference type="SAM" id="MobiDB-lite"/>
    </source>
</evidence>
<evidence type="ECO:0000313" key="3">
    <source>
        <dbReference type="EMBL" id="CDF88220.1"/>
    </source>
</evidence>
<feature type="region of interest" description="Disordered" evidence="1">
    <location>
        <begin position="186"/>
        <end position="239"/>
    </location>
</feature>
<feature type="compositionally biased region" description="Polar residues" evidence="1">
    <location>
        <begin position="221"/>
        <end position="239"/>
    </location>
</feature>
<dbReference type="PANTHER" id="PTHR39147:SF1">
    <property type="entry name" value="PROTEIN SPT21"/>
    <property type="match status" value="1"/>
</dbReference>
<feature type="compositionally biased region" description="Acidic residues" evidence="1">
    <location>
        <begin position="545"/>
        <end position="554"/>
    </location>
</feature>
<dbReference type="InterPro" id="IPR042403">
    <property type="entry name" value="Spt21/Ams2"/>
</dbReference>
<evidence type="ECO:0000259" key="2">
    <source>
        <dbReference type="Pfam" id="PF25823"/>
    </source>
</evidence>
<dbReference type="GO" id="GO:0030466">
    <property type="term" value="P:silent mating-type cassette heterochromatin formation"/>
    <property type="evidence" value="ECO:0007669"/>
    <property type="project" value="TreeGrafter"/>
</dbReference>
<dbReference type="Proteomes" id="UP000019375">
    <property type="component" value="Unassembled WGS sequence"/>
</dbReference>
<proteinExistence type="predicted"/>
<feature type="domain" description="Ams2/SPT21 N-terminal" evidence="2">
    <location>
        <begin position="3"/>
        <end position="149"/>
    </location>
</feature>
<organism evidence="3 4">
    <name type="scientific">Zygosaccharomyces bailii (strain CLIB 213 / ATCC 58445 / CBS 680 / BCRC 21525 / NBRC 1098 / NCYC 1416 / NRRL Y-2227)</name>
    <dbReference type="NCBI Taxonomy" id="1333698"/>
    <lineage>
        <taxon>Eukaryota</taxon>
        <taxon>Fungi</taxon>
        <taxon>Dikarya</taxon>
        <taxon>Ascomycota</taxon>
        <taxon>Saccharomycotina</taxon>
        <taxon>Saccharomycetes</taxon>
        <taxon>Saccharomycetales</taxon>
        <taxon>Saccharomycetaceae</taxon>
        <taxon>Zygosaccharomyces</taxon>
    </lineage>
</organism>
<dbReference type="EMBL" id="HG316455">
    <property type="protein sequence ID" value="CDF88220.1"/>
    <property type="molecule type" value="Genomic_DNA"/>
</dbReference>
<feature type="region of interest" description="Disordered" evidence="1">
    <location>
        <begin position="474"/>
        <end position="500"/>
    </location>
</feature>
<reference evidence="4" key="1">
    <citation type="journal article" date="2013" name="Genome Announc.">
        <title>Genome sequence of the food spoilage yeast Zygosaccharomyces bailii CLIB 213(T).</title>
        <authorList>
            <person name="Galeote V."/>
            <person name="Bigey F."/>
            <person name="Devillers H."/>
            <person name="Neuveglise C."/>
            <person name="Dequin S."/>
        </authorList>
    </citation>
    <scope>NUCLEOTIDE SEQUENCE [LARGE SCALE GENOMIC DNA]</scope>
    <source>
        <strain evidence="4">CLIB 213 / ATCC 58445 / CBS 680 / CCRC 21525 / NBRC 1098 / NCYC 1416 / NRRL Y-2227</strain>
    </source>
</reference>
<feature type="compositionally biased region" description="Polar residues" evidence="1">
    <location>
        <begin position="556"/>
        <end position="566"/>
    </location>
</feature>
<feature type="compositionally biased region" description="Basic and acidic residues" evidence="1">
    <location>
        <begin position="337"/>
        <end position="351"/>
    </location>
</feature>
<gene>
    <name evidence="3" type="ORF">BN860_05006g</name>
</gene>
<dbReference type="GO" id="GO:0006357">
    <property type="term" value="P:regulation of transcription by RNA polymerase II"/>
    <property type="evidence" value="ECO:0007669"/>
    <property type="project" value="TreeGrafter"/>
</dbReference>